<gene>
    <name evidence="11" type="ORF">M0R45_010528</name>
</gene>
<evidence type="ECO:0000313" key="12">
    <source>
        <dbReference type="Proteomes" id="UP001457282"/>
    </source>
</evidence>
<name>A0AAW1Y928_RUBAR</name>
<evidence type="ECO:0000256" key="5">
    <source>
        <dbReference type="ARBA" id="ARBA00022949"/>
    </source>
</evidence>
<evidence type="ECO:0000256" key="3">
    <source>
        <dbReference type="ARBA" id="ARBA00022729"/>
    </source>
</evidence>
<organism evidence="11 12">
    <name type="scientific">Rubus argutus</name>
    <name type="common">Southern blackberry</name>
    <dbReference type="NCBI Taxonomy" id="59490"/>
    <lineage>
        <taxon>Eukaryota</taxon>
        <taxon>Viridiplantae</taxon>
        <taxon>Streptophyta</taxon>
        <taxon>Embryophyta</taxon>
        <taxon>Tracheophyta</taxon>
        <taxon>Spermatophyta</taxon>
        <taxon>Magnoliopsida</taxon>
        <taxon>eudicotyledons</taxon>
        <taxon>Gunneridae</taxon>
        <taxon>Pentapetalae</taxon>
        <taxon>rosids</taxon>
        <taxon>fabids</taxon>
        <taxon>Rosales</taxon>
        <taxon>Rosaceae</taxon>
        <taxon>Rosoideae</taxon>
        <taxon>Rosoideae incertae sedis</taxon>
        <taxon>Rubus</taxon>
    </lineage>
</organism>
<feature type="domain" description="Gnk2-homologous" evidence="10">
    <location>
        <begin position="143"/>
        <end position="252"/>
    </location>
</feature>
<proteinExistence type="inferred from homology"/>
<protein>
    <recommendedName>
        <fullName evidence="10">Gnk2-homologous domain-containing protein</fullName>
    </recommendedName>
</protein>
<evidence type="ECO:0000256" key="9">
    <source>
        <dbReference type="SAM" id="SignalP"/>
    </source>
</evidence>
<evidence type="ECO:0000256" key="8">
    <source>
        <dbReference type="ARBA" id="ARBA00038393"/>
    </source>
</evidence>
<dbReference type="GO" id="GO:0010497">
    <property type="term" value="P:plasmodesmata-mediated intercellular transport"/>
    <property type="evidence" value="ECO:0007669"/>
    <property type="project" value="TreeGrafter"/>
</dbReference>
<keyword evidence="5" id="KW-0965">Cell junction</keyword>
<keyword evidence="2" id="KW-0945">Host-virus interaction</keyword>
<evidence type="ECO:0000256" key="6">
    <source>
        <dbReference type="ARBA" id="ARBA00023157"/>
    </source>
</evidence>
<dbReference type="EMBL" id="JBEDUW010000002">
    <property type="protein sequence ID" value="KAK9944995.1"/>
    <property type="molecule type" value="Genomic_DNA"/>
</dbReference>
<dbReference type="Proteomes" id="UP001457282">
    <property type="component" value="Unassembled WGS sequence"/>
</dbReference>
<dbReference type="Pfam" id="PF01657">
    <property type="entry name" value="Stress-antifung"/>
    <property type="match status" value="2"/>
</dbReference>
<sequence>MGFLTKLPSSLLIFSAMVFLTVLAADEEDIAQFVYKECAAQDFQDPAGIYSDNLKTLLSSLVSHSDQAEAFFNTTYGKPPNAVKGLYQCRGDLTTFECSNCVTKIATSTDTFCGKAVAVRVQLTGCYLSYEIVAAWFDQGSPTKLVDKVCPPNYIQDKEPDFIQQRDSAFDELENGVENGLSTPGFYKRSHSNWSDVPVDVLGQCDGDLEKSDCGDCVRRACYIAMTSECGRSLSGQIYLKKCYISYKYQGLVLSVPTPSSPGDTNIYYTPPNSSGTLGNLTTQWTVEIALGGIAALGFLWLL</sequence>
<dbReference type="PROSITE" id="PS51473">
    <property type="entry name" value="GNK2"/>
    <property type="match status" value="2"/>
</dbReference>
<dbReference type="PANTHER" id="PTHR32080:SF36">
    <property type="entry name" value="PLASMODESMATA-LOCATED PROTEIN 1"/>
    <property type="match status" value="1"/>
</dbReference>
<dbReference type="GO" id="GO:0009506">
    <property type="term" value="C:plasmodesma"/>
    <property type="evidence" value="ECO:0007669"/>
    <property type="project" value="UniProtKB-SubCell"/>
</dbReference>
<evidence type="ECO:0000256" key="2">
    <source>
        <dbReference type="ARBA" id="ARBA00022581"/>
    </source>
</evidence>
<accession>A0AAW1Y928</accession>
<evidence type="ECO:0000256" key="4">
    <source>
        <dbReference type="ARBA" id="ARBA00022737"/>
    </source>
</evidence>
<keyword evidence="6" id="KW-1015">Disulfide bond</keyword>
<comment type="subcellular location">
    <subcellularLocation>
        <location evidence="7">Cell junction</location>
        <location evidence="7">Plasmodesma</location>
    </subcellularLocation>
    <subcellularLocation>
        <location evidence="1">Cell membrane</location>
        <topology evidence="1">Single-pass type I membrane protein</topology>
    </subcellularLocation>
</comment>
<reference evidence="11 12" key="1">
    <citation type="journal article" date="2023" name="G3 (Bethesda)">
        <title>A chromosome-length genome assembly and annotation of blackberry (Rubus argutus, cv. 'Hillquist').</title>
        <authorList>
            <person name="Bruna T."/>
            <person name="Aryal R."/>
            <person name="Dudchenko O."/>
            <person name="Sargent D.J."/>
            <person name="Mead D."/>
            <person name="Buti M."/>
            <person name="Cavallini A."/>
            <person name="Hytonen T."/>
            <person name="Andres J."/>
            <person name="Pham M."/>
            <person name="Weisz D."/>
            <person name="Mascagni F."/>
            <person name="Usai G."/>
            <person name="Natali L."/>
            <person name="Bassil N."/>
            <person name="Fernandez G.E."/>
            <person name="Lomsadze A."/>
            <person name="Armour M."/>
            <person name="Olukolu B."/>
            <person name="Poorten T."/>
            <person name="Britton C."/>
            <person name="Davik J."/>
            <person name="Ashrafi H."/>
            <person name="Aiden E.L."/>
            <person name="Borodovsky M."/>
            <person name="Worthington M."/>
        </authorList>
    </citation>
    <scope>NUCLEOTIDE SEQUENCE [LARGE SCALE GENOMIC DNA]</scope>
    <source>
        <strain evidence="11">PI 553951</strain>
    </source>
</reference>
<keyword evidence="3 9" id="KW-0732">Signal</keyword>
<comment type="similarity">
    <text evidence="8">Belongs to the cysteine-rich repeat secretory protein family. Plasmodesmata-located proteins (PDLD) subfamily.</text>
</comment>
<dbReference type="Gene3D" id="3.30.430.20">
    <property type="entry name" value="Gnk2 domain, C-X8-C-X2-C motif"/>
    <property type="match status" value="2"/>
</dbReference>
<keyword evidence="12" id="KW-1185">Reference proteome</keyword>
<dbReference type="InterPro" id="IPR051378">
    <property type="entry name" value="Cell2Cell_Antifungal"/>
</dbReference>
<evidence type="ECO:0000256" key="1">
    <source>
        <dbReference type="ARBA" id="ARBA00004251"/>
    </source>
</evidence>
<feature type="domain" description="Gnk2-homologous" evidence="10">
    <location>
        <begin position="31"/>
        <end position="135"/>
    </location>
</feature>
<dbReference type="AlphaFoldDB" id="A0AAW1Y928"/>
<evidence type="ECO:0000256" key="7">
    <source>
        <dbReference type="ARBA" id="ARBA00024184"/>
    </source>
</evidence>
<evidence type="ECO:0000313" key="11">
    <source>
        <dbReference type="EMBL" id="KAK9944995.1"/>
    </source>
</evidence>
<dbReference type="GO" id="GO:0046739">
    <property type="term" value="P:transport of virus in multicellular host"/>
    <property type="evidence" value="ECO:0007669"/>
    <property type="project" value="TreeGrafter"/>
</dbReference>
<evidence type="ECO:0000259" key="10">
    <source>
        <dbReference type="PROSITE" id="PS51473"/>
    </source>
</evidence>
<comment type="caution">
    <text evidence="11">The sequence shown here is derived from an EMBL/GenBank/DDBJ whole genome shotgun (WGS) entry which is preliminary data.</text>
</comment>
<keyword evidence="4" id="KW-0677">Repeat</keyword>
<dbReference type="InterPro" id="IPR038408">
    <property type="entry name" value="GNK2_sf"/>
</dbReference>
<dbReference type="InterPro" id="IPR002902">
    <property type="entry name" value="GNK2"/>
</dbReference>
<feature type="signal peptide" evidence="9">
    <location>
        <begin position="1"/>
        <end position="24"/>
    </location>
</feature>
<feature type="chain" id="PRO_5043968478" description="Gnk2-homologous domain-containing protein" evidence="9">
    <location>
        <begin position="25"/>
        <end position="303"/>
    </location>
</feature>
<dbReference type="PANTHER" id="PTHR32080">
    <property type="entry name" value="ANTIFUNGAL PROTEIN GINKBILOBIN-2-LIKE"/>
    <property type="match status" value="1"/>
</dbReference>
<dbReference type="CDD" id="cd23509">
    <property type="entry name" value="Gnk2-like"/>
    <property type="match status" value="2"/>
</dbReference>
<dbReference type="GO" id="GO:0005886">
    <property type="term" value="C:plasma membrane"/>
    <property type="evidence" value="ECO:0007669"/>
    <property type="project" value="UniProtKB-SubCell"/>
</dbReference>